<organism evidence="7 8">
    <name type="scientific">Paenibacillus vulneris</name>
    <dbReference type="NCBI Taxonomy" id="1133364"/>
    <lineage>
        <taxon>Bacteria</taxon>
        <taxon>Bacillati</taxon>
        <taxon>Bacillota</taxon>
        <taxon>Bacilli</taxon>
        <taxon>Bacillales</taxon>
        <taxon>Paenibacillaceae</taxon>
        <taxon>Paenibacillus</taxon>
    </lineage>
</organism>
<evidence type="ECO:0000313" key="7">
    <source>
        <dbReference type="EMBL" id="MFD1220406.1"/>
    </source>
</evidence>
<feature type="transmembrane region" description="Helical" evidence="6">
    <location>
        <begin position="456"/>
        <end position="475"/>
    </location>
</feature>
<dbReference type="PANTHER" id="PTHR30250">
    <property type="entry name" value="PST FAMILY PREDICTED COLANIC ACID TRANSPORTER"/>
    <property type="match status" value="1"/>
</dbReference>
<feature type="transmembrane region" description="Helical" evidence="6">
    <location>
        <begin position="374"/>
        <end position="394"/>
    </location>
</feature>
<dbReference type="RefSeq" id="WP_345587067.1">
    <property type="nucleotide sequence ID" value="NZ_BAABJG010000006.1"/>
</dbReference>
<keyword evidence="3 6" id="KW-0812">Transmembrane</keyword>
<protein>
    <submittedName>
        <fullName evidence="7">Oligosaccharide flippase family protein</fullName>
    </submittedName>
</protein>
<evidence type="ECO:0000256" key="2">
    <source>
        <dbReference type="ARBA" id="ARBA00022475"/>
    </source>
</evidence>
<sequence>MHKLRLTLNSNQRFLLRNVSIIVLGLFINQLLQTVGSIVLARVLNDPSQFGEINLLLQIFGMVTLFLNVGFNAALVYGFSTDRQEAVRNKFRLAMVGSVFFGIVISVILSALSPFLAHTYQLPSLKGALIISSLMLVFNSVINVGVASFSGNRDFGTQAFFMVITTIFSTMGMVLGVLVPIGHHFLWGVAFWMGVGSVLTALCICWKAEKVHHPKWLGAVTMDPMRDMLKYGVPLWAGNIAKAFQQPFLVMVVGASSVIAVGHLANAFRITGFIGIVTWAFMIVTFPFVAESSRDLEESRRRGTLCVRYNNIILYPLTLAICLYPDEINGFLFGSSYTTGDSGMYIRLLALGVFFSSVGRLGGNILAGMGKTRANFWVMIVAGIFVIAIVPFVAASSPVLAVWIYTGGWAVSAISMIWFFFVEGFPLHWWKAYGEPLIPTLAMGAFMEIGRFTGPLYVWFIIAGVAALILLTYLIENEWLHQRKPAVQWSSAERDERGKFHNG</sequence>
<keyword evidence="4 6" id="KW-1133">Transmembrane helix</keyword>
<feature type="transmembrane region" description="Helical" evidence="6">
    <location>
        <begin position="312"/>
        <end position="332"/>
    </location>
</feature>
<evidence type="ECO:0000256" key="1">
    <source>
        <dbReference type="ARBA" id="ARBA00004651"/>
    </source>
</evidence>
<dbReference type="PANTHER" id="PTHR30250:SF11">
    <property type="entry name" value="O-ANTIGEN TRANSPORTER-RELATED"/>
    <property type="match status" value="1"/>
</dbReference>
<keyword evidence="2" id="KW-1003">Cell membrane</keyword>
<feature type="transmembrane region" description="Helical" evidence="6">
    <location>
        <begin position="91"/>
        <end position="116"/>
    </location>
</feature>
<evidence type="ECO:0000256" key="6">
    <source>
        <dbReference type="SAM" id="Phobius"/>
    </source>
</evidence>
<dbReference type="Pfam" id="PF13440">
    <property type="entry name" value="Polysacc_synt_3"/>
    <property type="match status" value="1"/>
</dbReference>
<feature type="transmembrane region" description="Helical" evidence="6">
    <location>
        <begin position="344"/>
        <end position="362"/>
    </location>
</feature>
<name>A0ABW3UKR9_9BACL</name>
<feature type="transmembrane region" description="Helical" evidence="6">
    <location>
        <begin position="271"/>
        <end position="291"/>
    </location>
</feature>
<gene>
    <name evidence="7" type="ORF">ACFQ4B_09770</name>
</gene>
<feature type="transmembrane region" description="Helical" evidence="6">
    <location>
        <begin position="248"/>
        <end position="265"/>
    </location>
</feature>
<dbReference type="InterPro" id="IPR050833">
    <property type="entry name" value="Poly_Biosynth_Transport"/>
</dbReference>
<keyword evidence="8" id="KW-1185">Reference proteome</keyword>
<feature type="transmembrane region" description="Helical" evidence="6">
    <location>
        <begin position="159"/>
        <end position="179"/>
    </location>
</feature>
<dbReference type="EMBL" id="JBHTLU010000013">
    <property type="protein sequence ID" value="MFD1220406.1"/>
    <property type="molecule type" value="Genomic_DNA"/>
</dbReference>
<accession>A0ABW3UKR9</accession>
<dbReference type="Proteomes" id="UP001597180">
    <property type="component" value="Unassembled WGS sequence"/>
</dbReference>
<feature type="transmembrane region" description="Helical" evidence="6">
    <location>
        <begin position="21"/>
        <end position="43"/>
    </location>
</feature>
<evidence type="ECO:0000256" key="3">
    <source>
        <dbReference type="ARBA" id="ARBA00022692"/>
    </source>
</evidence>
<evidence type="ECO:0000313" key="8">
    <source>
        <dbReference type="Proteomes" id="UP001597180"/>
    </source>
</evidence>
<comment type="caution">
    <text evidence="7">The sequence shown here is derived from an EMBL/GenBank/DDBJ whole genome shotgun (WGS) entry which is preliminary data.</text>
</comment>
<feature type="transmembrane region" description="Helical" evidence="6">
    <location>
        <begin position="400"/>
        <end position="421"/>
    </location>
</feature>
<feature type="transmembrane region" description="Helical" evidence="6">
    <location>
        <begin position="55"/>
        <end position="79"/>
    </location>
</feature>
<reference evidence="8" key="1">
    <citation type="journal article" date="2019" name="Int. J. Syst. Evol. Microbiol.">
        <title>The Global Catalogue of Microorganisms (GCM) 10K type strain sequencing project: providing services to taxonomists for standard genome sequencing and annotation.</title>
        <authorList>
            <consortium name="The Broad Institute Genomics Platform"/>
            <consortium name="The Broad Institute Genome Sequencing Center for Infectious Disease"/>
            <person name="Wu L."/>
            <person name="Ma J."/>
        </authorList>
    </citation>
    <scope>NUCLEOTIDE SEQUENCE [LARGE SCALE GENOMIC DNA]</scope>
    <source>
        <strain evidence="8">CCUG 53270</strain>
    </source>
</reference>
<evidence type="ECO:0000256" key="4">
    <source>
        <dbReference type="ARBA" id="ARBA00022989"/>
    </source>
</evidence>
<keyword evidence="5 6" id="KW-0472">Membrane</keyword>
<evidence type="ECO:0000256" key="5">
    <source>
        <dbReference type="ARBA" id="ARBA00023136"/>
    </source>
</evidence>
<feature type="transmembrane region" description="Helical" evidence="6">
    <location>
        <begin position="128"/>
        <end position="147"/>
    </location>
</feature>
<proteinExistence type="predicted"/>
<comment type="subcellular location">
    <subcellularLocation>
        <location evidence="1">Cell membrane</location>
        <topology evidence="1">Multi-pass membrane protein</topology>
    </subcellularLocation>
</comment>
<feature type="transmembrane region" description="Helical" evidence="6">
    <location>
        <begin position="185"/>
        <end position="206"/>
    </location>
</feature>